<evidence type="ECO:0000256" key="5">
    <source>
        <dbReference type="ARBA" id="ARBA00023136"/>
    </source>
</evidence>
<keyword evidence="10" id="KW-1185">Reference proteome</keyword>
<comment type="subcellular location">
    <subcellularLocation>
        <location evidence="1">Cell membrane</location>
        <topology evidence="1">Multi-pass membrane protein</topology>
    </subcellularLocation>
    <subcellularLocation>
        <location evidence="6">Membrane</location>
        <topology evidence="6">Multi-pass membrane protein</topology>
    </subcellularLocation>
</comment>
<evidence type="ECO:0000256" key="4">
    <source>
        <dbReference type="ARBA" id="ARBA00022989"/>
    </source>
</evidence>
<keyword evidence="6" id="KW-0653">Protein transport</keyword>
<dbReference type="InterPro" id="IPR050790">
    <property type="entry name" value="ExbB/TolQ_transport"/>
</dbReference>
<evidence type="ECO:0000256" key="3">
    <source>
        <dbReference type="ARBA" id="ARBA00022692"/>
    </source>
</evidence>
<feature type="transmembrane region" description="Helical" evidence="7">
    <location>
        <begin position="120"/>
        <end position="143"/>
    </location>
</feature>
<dbReference type="KEGG" id="slac:SKTS_00490"/>
<reference evidence="10" key="1">
    <citation type="submission" date="2020-03" db="EMBL/GenBank/DDBJ databases">
        <title>Complete genome sequence of sulfur-oxidizing bacterium skT11.</title>
        <authorList>
            <person name="Kanda M."/>
            <person name="Kojima H."/>
            <person name="Fukui M."/>
        </authorList>
    </citation>
    <scope>NUCLEOTIDE SEQUENCE [LARGE SCALE GENOMIC DNA]</scope>
    <source>
        <strain evidence="10">skT11</strain>
    </source>
</reference>
<evidence type="ECO:0000256" key="2">
    <source>
        <dbReference type="ARBA" id="ARBA00022475"/>
    </source>
</evidence>
<proteinExistence type="inferred from homology"/>
<evidence type="ECO:0000313" key="9">
    <source>
        <dbReference type="EMBL" id="BCB25163.1"/>
    </source>
</evidence>
<keyword evidence="2" id="KW-1003">Cell membrane</keyword>
<dbReference type="PANTHER" id="PTHR30625">
    <property type="entry name" value="PROTEIN TOLQ"/>
    <property type="match status" value="1"/>
</dbReference>
<evidence type="ECO:0000256" key="1">
    <source>
        <dbReference type="ARBA" id="ARBA00004651"/>
    </source>
</evidence>
<keyword evidence="6" id="KW-0813">Transport</keyword>
<dbReference type="GO" id="GO:0005886">
    <property type="term" value="C:plasma membrane"/>
    <property type="evidence" value="ECO:0007669"/>
    <property type="project" value="UniProtKB-SubCell"/>
</dbReference>
<dbReference type="InterPro" id="IPR002898">
    <property type="entry name" value="MotA_ExbB_proton_chnl"/>
</dbReference>
<dbReference type="AlphaFoldDB" id="A0A6F8V5Q8"/>
<accession>A0A6F8V5Q8</accession>
<feature type="transmembrane region" description="Helical" evidence="7">
    <location>
        <begin position="163"/>
        <end position="185"/>
    </location>
</feature>
<evidence type="ECO:0000256" key="7">
    <source>
        <dbReference type="SAM" id="Phobius"/>
    </source>
</evidence>
<keyword evidence="4 7" id="KW-1133">Transmembrane helix</keyword>
<dbReference type="GO" id="GO:0017038">
    <property type="term" value="P:protein import"/>
    <property type="evidence" value="ECO:0007669"/>
    <property type="project" value="TreeGrafter"/>
</dbReference>
<feature type="transmembrane region" description="Helical" evidence="7">
    <location>
        <begin position="12"/>
        <end position="34"/>
    </location>
</feature>
<evidence type="ECO:0000259" key="8">
    <source>
        <dbReference type="Pfam" id="PF01618"/>
    </source>
</evidence>
<gene>
    <name evidence="9" type="ORF">SKTS_00490</name>
</gene>
<name>A0A6F8V5Q8_9PROT</name>
<dbReference type="Proteomes" id="UP000502260">
    <property type="component" value="Chromosome"/>
</dbReference>
<dbReference type="EMBL" id="AP022853">
    <property type="protein sequence ID" value="BCB25163.1"/>
    <property type="molecule type" value="Genomic_DNA"/>
</dbReference>
<protein>
    <submittedName>
        <fullName evidence="9">Biopolymer transporter ExbB</fullName>
    </submittedName>
</protein>
<feature type="domain" description="MotA/TolQ/ExbB proton channel" evidence="8">
    <location>
        <begin position="83"/>
        <end position="200"/>
    </location>
</feature>
<keyword evidence="3 7" id="KW-0812">Transmembrane</keyword>
<sequence>MFGHSTSTIVAATLWLLIAFSVASWTLIVMKGWLQWQQTRQNRAFSKAFWNAHGLSQAEAAAAQAEGPLARLCNNGFEALQEMQKGGEHSLQNSGDKQTVLERRLRAQVEKEQHALESGLMVLASVGSTAPFVGLFGTVWGIMHALQDISRTGSAGLDVVAGPIGEALIATAIGIATAIPAVLAYNYGLRQVRLQVAELEAFANDFLHLALKSGFTLK</sequence>
<organism evidence="9 10">
    <name type="scientific">Sulfurimicrobium lacus</name>
    <dbReference type="NCBI Taxonomy" id="2715678"/>
    <lineage>
        <taxon>Bacteria</taxon>
        <taxon>Pseudomonadati</taxon>
        <taxon>Pseudomonadota</taxon>
        <taxon>Betaproteobacteria</taxon>
        <taxon>Nitrosomonadales</taxon>
        <taxon>Sulfuricellaceae</taxon>
        <taxon>Sulfurimicrobium</taxon>
    </lineage>
</organism>
<dbReference type="RefSeq" id="WP_173058642.1">
    <property type="nucleotide sequence ID" value="NZ_AP022853.1"/>
</dbReference>
<keyword evidence="5 7" id="KW-0472">Membrane</keyword>
<dbReference type="PANTHER" id="PTHR30625:SF3">
    <property type="entry name" value="TOL-PAL SYSTEM PROTEIN TOLQ"/>
    <property type="match status" value="1"/>
</dbReference>
<evidence type="ECO:0000256" key="6">
    <source>
        <dbReference type="RuleBase" id="RU004057"/>
    </source>
</evidence>
<comment type="similarity">
    <text evidence="6">Belongs to the exbB/tolQ family.</text>
</comment>
<dbReference type="Pfam" id="PF01618">
    <property type="entry name" value="MotA_ExbB"/>
    <property type="match status" value="1"/>
</dbReference>
<evidence type="ECO:0000313" key="10">
    <source>
        <dbReference type="Proteomes" id="UP000502260"/>
    </source>
</evidence>